<reference evidence="4" key="1">
    <citation type="submission" date="2015-11" db="EMBL/GenBank/DDBJ databases">
        <title>De novo transcriptome assembly of four potential Pierce s Disease insect vectors from Arizona vineyards.</title>
        <authorList>
            <person name="Tassone E.E."/>
        </authorList>
    </citation>
    <scope>NUCLEOTIDE SEQUENCE</scope>
</reference>
<evidence type="ECO:0000259" key="3">
    <source>
        <dbReference type="PROSITE" id="PS51031"/>
    </source>
</evidence>
<feature type="region of interest" description="Disordered" evidence="2">
    <location>
        <begin position="17"/>
        <end position="43"/>
    </location>
</feature>
<dbReference type="AlphaFoldDB" id="A0A1B6M5N5"/>
<evidence type="ECO:0000256" key="1">
    <source>
        <dbReference type="PROSITE-ProRule" id="PRU00371"/>
    </source>
</evidence>
<dbReference type="InterPro" id="IPR004210">
    <property type="entry name" value="BESS_motif"/>
</dbReference>
<feature type="domain" description="BESS" evidence="3">
    <location>
        <begin position="160"/>
        <end position="199"/>
    </location>
</feature>
<proteinExistence type="predicted"/>
<organism evidence="4">
    <name type="scientific">Graphocephala atropunctata</name>
    <dbReference type="NCBI Taxonomy" id="36148"/>
    <lineage>
        <taxon>Eukaryota</taxon>
        <taxon>Metazoa</taxon>
        <taxon>Ecdysozoa</taxon>
        <taxon>Arthropoda</taxon>
        <taxon>Hexapoda</taxon>
        <taxon>Insecta</taxon>
        <taxon>Pterygota</taxon>
        <taxon>Neoptera</taxon>
        <taxon>Paraneoptera</taxon>
        <taxon>Hemiptera</taxon>
        <taxon>Auchenorrhyncha</taxon>
        <taxon>Membracoidea</taxon>
        <taxon>Cicadellidae</taxon>
        <taxon>Cicadellinae</taxon>
        <taxon>Cicadellini</taxon>
        <taxon>Graphocephala</taxon>
    </lineage>
</organism>
<sequence length="292" mass="33227">TNLSHLSVADCKKRWRNIKDTHDRKMRENNKTGSEAPPCKKGKKWQLQEQLAFLHSADVKRKSFCNITEDNEGSAYDENDDSVPFDVSEIEQETQTDAAARSSPQPVPPKQVSTKEVLSKNETTLPKKTTFRDKVCFAIEKRSKERDTMIKNLLEKDEETDDITLFFKSIAKTVQKMPPSLQQRAKLETLTLISNIESDMWASRQGTSANNNMFMISSPSSSDASLMSSTFQYGQTQQCGGQTLSTQQYDQSTTIKDPYNMPSGKSPMFTNFMMGWSVRMRSTRAVNWRTEL</sequence>
<dbReference type="EMBL" id="GEBQ01008742">
    <property type="protein sequence ID" value="JAT31235.1"/>
    <property type="molecule type" value="Transcribed_RNA"/>
</dbReference>
<dbReference type="GO" id="GO:0003677">
    <property type="term" value="F:DNA binding"/>
    <property type="evidence" value="ECO:0007669"/>
    <property type="project" value="InterPro"/>
</dbReference>
<evidence type="ECO:0000256" key="2">
    <source>
        <dbReference type="SAM" id="MobiDB-lite"/>
    </source>
</evidence>
<comment type="subcellular location">
    <subcellularLocation>
        <location evidence="1">Nucleus</location>
    </subcellularLocation>
</comment>
<protein>
    <recommendedName>
        <fullName evidence="3">BESS domain-containing protein</fullName>
    </recommendedName>
</protein>
<gene>
    <name evidence="4" type="ORF">g.25338</name>
</gene>
<dbReference type="Pfam" id="PF02944">
    <property type="entry name" value="BESS"/>
    <property type="match status" value="1"/>
</dbReference>
<feature type="compositionally biased region" description="Polar residues" evidence="2">
    <location>
        <begin position="114"/>
        <end position="124"/>
    </location>
</feature>
<dbReference type="GO" id="GO:0005634">
    <property type="term" value="C:nucleus"/>
    <property type="evidence" value="ECO:0007669"/>
    <property type="project" value="UniProtKB-SubCell"/>
</dbReference>
<evidence type="ECO:0000313" key="4">
    <source>
        <dbReference type="EMBL" id="JAT31235.1"/>
    </source>
</evidence>
<dbReference type="PROSITE" id="PS51031">
    <property type="entry name" value="BESS"/>
    <property type="match status" value="1"/>
</dbReference>
<feature type="non-terminal residue" evidence="4">
    <location>
        <position position="1"/>
    </location>
</feature>
<accession>A0A1B6M5N5</accession>
<keyword evidence="1" id="KW-0539">Nucleus</keyword>
<feature type="region of interest" description="Disordered" evidence="2">
    <location>
        <begin position="91"/>
        <end position="124"/>
    </location>
</feature>
<name>A0A1B6M5N5_9HEMI</name>
<feature type="compositionally biased region" description="Basic and acidic residues" evidence="2">
    <location>
        <begin position="17"/>
        <end position="30"/>
    </location>
</feature>